<dbReference type="SUPFAM" id="SSF55729">
    <property type="entry name" value="Acyl-CoA N-acyltransferases (Nat)"/>
    <property type="match status" value="1"/>
</dbReference>
<gene>
    <name evidence="4" type="ORF">KOR34_41200</name>
</gene>
<dbReference type="Proteomes" id="UP000316714">
    <property type="component" value="Unassembled WGS sequence"/>
</dbReference>
<reference evidence="4 5" key="1">
    <citation type="submission" date="2019-02" db="EMBL/GenBank/DDBJ databases">
        <title>Deep-cultivation of Planctomycetes and their phenomic and genomic characterization uncovers novel biology.</title>
        <authorList>
            <person name="Wiegand S."/>
            <person name="Jogler M."/>
            <person name="Boedeker C."/>
            <person name="Pinto D."/>
            <person name="Vollmers J."/>
            <person name="Rivas-Marin E."/>
            <person name="Kohn T."/>
            <person name="Peeters S.H."/>
            <person name="Heuer A."/>
            <person name="Rast P."/>
            <person name="Oberbeckmann S."/>
            <person name="Bunk B."/>
            <person name="Jeske O."/>
            <person name="Meyerdierks A."/>
            <person name="Storesund J.E."/>
            <person name="Kallscheuer N."/>
            <person name="Luecker S."/>
            <person name="Lage O.M."/>
            <person name="Pohl T."/>
            <person name="Merkel B.J."/>
            <person name="Hornburger P."/>
            <person name="Mueller R.-W."/>
            <person name="Bruemmer F."/>
            <person name="Labrenz M."/>
            <person name="Spormann A.M."/>
            <person name="Op Den Camp H."/>
            <person name="Overmann J."/>
            <person name="Amann R."/>
            <person name="Jetten M.S.M."/>
            <person name="Mascher T."/>
            <person name="Medema M.H."/>
            <person name="Devos D.P."/>
            <person name="Kaster A.-K."/>
            <person name="Ovreas L."/>
            <person name="Rohde M."/>
            <person name="Galperin M.Y."/>
            <person name="Jogler C."/>
        </authorList>
    </citation>
    <scope>NUCLEOTIDE SEQUENCE [LARGE SCALE GENOMIC DNA]</scope>
    <source>
        <strain evidence="4 5">KOR34</strain>
    </source>
</reference>
<sequence length="147" mass="16136">MSSVDYSTTDAPSHDDLAIVDEGLGAANEQAAPLGEVRPLACFARSEGRVIAGAIGRTWGPACELQQLWVAPHRRRQGIASRLVREFEAAAARRGCTSVFLETFSFQAPELYLRLGYEVKHELTVYPHGVVRYTLLRELPAADPQAQ</sequence>
<dbReference type="InterPro" id="IPR000182">
    <property type="entry name" value="GNAT_dom"/>
</dbReference>
<keyword evidence="1 4" id="KW-0808">Transferase</keyword>
<keyword evidence="2" id="KW-0012">Acyltransferase</keyword>
<evidence type="ECO:0000256" key="1">
    <source>
        <dbReference type="ARBA" id="ARBA00022679"/>
    </source>
</evidence>
<protein>
    <submittedName>
        <fullName evidence="4">Putative acetyltransferase</fullName>
    </submittedName>
</protein>
<feature type="domain" description="N-acetyltransferase" evidence="3">
    <location>
        <begin position="1"/>
        <end position="138"/>
    </location>
</feature>
<comment type="caution">
    <text evidence="4">The sequence shown here is derived from an EMBL/GenBank/DDBJ whole genome shotgun (WGS) entry which is preliminary data.</text>
</comment>
<organism evidence="4 5">
    <name type="scientific">Posidoniimonas corsicana</name>
    <dbReference type="NCBI Taxonomy" id="1938618"/>
    <lineage>
        <taxon>Bacteria</taxon>
        <taxon>Pseudomonadati</taxon>
        <taxon>Planctomycetota</taxon>
        <taxon>Planctomycetia</taxon>
        <taxon>Pirellulales</taxon>
        <taxon>Lacipirellulaceae</taxon>
        <taxon>Posidoniimonas</taxon>
    </lineage>
</organism>
<dbReference type="InterPro" id="IPR016181">
    <property type="entry name" value="Acyl_CoA_acyltransferase"/>
</dbReference>
<evidence type="ECO:0000256" key="2">
    <source>
        <dbReference type="ARBA" id="ARBA00023315"/>
    </source>
</evidence>
<dbReference type="PROSITE" id="PS51186">
    <property type="entry name" value="GNAT"/>
    <property type="match status" value="1"/>
</dbReference>
<dbReference type="AlphaFoldDB" id="A0A5C5V3M7"/>
<evidence type="ECO:0000313" key="5">
    <source>
        <dbReference type="Proteomes" id="UP000316714"/>
    </source>
</evidence>
<name>A0A5C5V3M7_9BACT</name>
<dbReference type="RefSeq" id="WP_146567652.1">
    <property type="nucleotide sequence ID" value="NZ_SIHJ01000003.1"/>
</dbReference>
<dbReference type="EMBL" id="SIHJ01000003">
    <property type="protein sequence ID" value="TWT32357.1"/>
    <property type="molecule type" value="Genomic_DNA"/>
</dbReference>
<evidence type="ECO:0000259" key="3">
    <source>
        <dbReference type="PROSITE" id="PS51186"/>
    </source>
</evidence>
<keyword evidence="5" id="KW-1185">Reference proteome</keyword>
<dbReference type="GO" id="GO:0016747">
    <property type="term" value="F:acyltransferase activity, transferring groups other than amino-acyl groups"/>
    <property type="evidence" value="ECO:0007669"/>
    <property type="project" value="InterPro"/>
</dbReference>
<proteinExistence type="predicted"/>
<dbReference type="CDD" id="cd04301">
    <property type="entry name" value="NAT_SF"/>
    <property type="match status" value="1"/>
</dbReference>
<dbReference type="Pfam" id="PF00583">
    <property type="entry name" value="Acetyltransf_1"/>
    <property type="match status" value="1"/>
</dbReference>
<dbReference type="Gene3D" id="3.40.630.30">
    <property type="match status" value="1"/>
</dbReference>
<evidence type="ECO:0000313" key="4">
    <source>
        <dbReference type="EMBL" id="TWT32357.1"/>
    </source>
</evidence>
<dbReference type="OrthoDB" id="9787920at2"/>
<accession>A0A5C5V3M7</accession>
<dbReference type="InterPro" id="IPR050832">
    <property type="entry name" value="Bact_Acetyltransf"/>
</dbReference>
<dbReference type="PANTHER" id="PTHR43877">
    <property type="entry name" value="AMINOALKYLPHOSPHONATE N-ACETYLTRANSFERASE-RELATED-RELATED"/>
    <property type="match status" value="1"/>
</dbReference>